<organism evidence="3 4">
    <name type="scientific">Daldinia eschscholtzii</name>
    <dbReference type="NCBI Taxonomy" id="292717"/>
    <lineage>
        <taxon>Eukaryota</taxon>
        <taxon>Fungi</taxon>
        <taxon>Dikarya</taxon>
        <taxon>Ascomycota</taxon>
        <taxon>Pezizomycotina</taxon>
        <taxon>Sordariomycetes</taxon>
        <taxon>Xylariomycetidae</taxon>
        <taxon>Xylariales</taxon>
        <taxon>Hypoxylaceae</taxon>
        <taxon>Daldinia</taxon>
    </lineage>
</organism>
<comment type="caution">
    <text evidence="3">The sequence shown here is derived from an EMBL/GenBank/DDBJ whole genome shotgun (WGS) entry which is preliminary data.</text>
</comment>
<sequence length="340" mass="37201">MPKAPSCAMRLLTILLSSIVTSAAISPITTVDNLIVFGDSYTDEGRLAYFQSHNGTAPPAGTFIPTANVTASGGYTWPHFASQQLGATTYNYAVSGATCSNEIVYRYLESINGPFPSVIDYEIPAFLADVEYALGAKNSTFLSNRKPNNTVYTLWIGTNDLGVRAFLTDSQQPGTTISNFTDCIWSVFDAIYSTGGRHFVLFNEAPLDQSPLYASIHNGGVGDNQYWENKTSYNTTEFEQKMLEYTTSVNTIFSYGAPFQLLVEARWPGASFTIFDIHQLFLDIYSNPSEYLDAPANTNEPYYGCSITVLGSNNCTASEHSLSSFLWSVILGLITGNILT</sequence>
<evidence type="ECO:0000256" key="1">
    <source>
        <dbReference type="ARBA" id="ARBA00022729"/>
    </source>
</evidence>
<evidence type="ECO:0008006" key="5">
    <source>
        <dbReference type="Google" id="ProtNLM"/>
    </source>
</evidence>
<evidence type="ECO:0000313" key="4">
    <source>
        <dbReference type="Proteomes" id="UP001369815"/>
    </source>
</evidence>
<dbReference type="PANTHER" id="PTHR45642">
    <property type="entry name" value="GDSL ESTERASE/LIPASE EXL3"/>
    <property type="match status" value="1"/>
</dbReference>
<keyword evidence="1 2" id="KW-0732">Signal</keyword>
<evidence type="ECO:0000256" key="2">
    <source>
        <dbReference type="SAM" id="SignalP"/>
    </source>
</evidence>
<name>A0AAX6N219_9PEZI</name>
<gene>
    <name evidence="3" type="ORF">Daesc_001292</name>
</gene>
<dbReference type="GO" id="GO:0016788">
    <property type="term" value="F:hydrolase activity, acting on ester bonds"/>
    <property type="evidence" value="ECO:0007669"/>
    <property type="project" value="InterPro"/>
</dbReference>
<dbReference type="InterPro" id="IPR036514">
    <property type="entry name" value="SGNH_hydro_sf"/>
</dbReference>
<dbReference type="Pfam" id="PF00657">
    <property type="entry name" value="Lipase_GDSL"/>
    <property type="match status" value="1"/>
</dbReference>
<dbReference type="EMBL" id="JBANMG010000001">
    <property type="protein sequence ID" value="KAK6958491.1"/>
    <property type="molecule type" value="Genomic_DNA"/>
</dbReference>
<dbReference type="InterPro" id="IPR050592">
    <property type="entry name" value="GDSL_lipolytic_enzyme"/>
</dbReference>
<proteinExistence type="predicted"/>
<dbReference type="SUPFAM" id="SSF52266">
    <property type="entry name" value="SGNH hydrolase"/>
    <property type="match status" value="1"/>
</dbReference>
<dbReference type="PANTHER" id="PTHR45642:SF139">
    <property type="entry name" value="SGNH HYDROLASE-TYPE ESTERASE DOMAIN-CONTAINING PROTEIN"/>
    <property type="match status" value="1"/>
</dbReference>
<protein>
    <recommendedName>
        <fullName evidence="5">Carbohydrate esterase family 16 protein</fullName>
    </recommendedName>
</protein>
<feature type="signal peptide" evidence="2">
    <location>
        <begin position="1"/>
        <end position="23"/>
    </location>
</feature>
<dbReference type="Gene3D" id="3.40.50.1110">
    <property type="entry name" value="SGNH hydrolase"/>
    <property type="match status" value="1"/>
</dbReference>
<dbReference type="AlphaFoldDB" id="A0AAX6N219"/>
<dbReference type="Proteomes" id="UP001369815">
    <property type="component" value="Unassembled WGS sequence"/>
</dbReference>
<dbReference type="InterPro" id="IPR001087">
    <property type="entry name" value="GDSL"/>
</dbReference>
<evidence type="ECO:0000313" key="3">
    <source>
        <dbReference type="EMBL" id="KAK6958491.1"/>
    </source>
</evidence>
<feature type="chain" id="PRO_5043410820" description="Carbohydrate esterase family 16 protein" evidence="2">
    <location>
        <begin position="24"/>
        <end position="340"/>
    </location>
</feature>
<reference evidence="3 4" key="1">
    <citation type="journal article" date="2024" name="Front Chem Biol">
        <title>Unveiling the potential of Daldinia eschscholtzii MFLUCC 19-0629 through bioactivity and bioinformatics studies for enhanced sustainable agriculture production.</title>
        <authorList>
            <person name="Brooks S."/>
            <person name="Weaver J.A."/>
            <person name="Klomchit A."/>
            <person name="Alharthi S.A."/>
            <person name="Onlamun T."/>
            <person name="Nurani R."/>
            <person name="Vong T.K."/>
            <person name="Alberti F."/>
            <person name="Greco C."/>
        </authorList>
    </citation>
    <scope>NUCLEOTIDE SEQUENCE [LARGE SCALE GENOMIC DNA]</scope>
    <source>
        <strain evidence="3">MFLUCC 19-0629</strain>
    </source>
</reference>
<accession>A0AAX6N219</accession>
<keyword evidence="4" id="KW-1185">Reference proteome</keyword>